<gene>
    <name evidence="8" type="ORF">HannXRQ_Chr07g0199361</name>
    <name evidence="7" type="ORF">HanXRQr2_Chr07g0308411</name>
</gene>
<reference evidence="7 9" key="1">
    <citation type="journal article" date="2017" name="Nature">
        <title>The sunflower genome provides insights into oil metabolism, flowering and Asterid evolution.</title>
        <authorList>
            <person name="Badouin H."/>
            <person name="Gouzy J."/>
            <person name="Grassa C.J."/>
            <person name="Murat F."/>
            <person name="Staton S.E."/>
            <person name="Cottret L."/>
            <person name="Lelandais-Briere C."/>
            <person name="Owens G.L."/>
            <person name="Carrere S."/>
            <person name="Mayjonade B."/>
            <person name="Legrand L."/>
            <person name="Gill N."/>
            <person name="Kane N.C."/>
            <person name="Bowers J.E."/>
            <person name="Hubner S."/>
            <person name="Bellec A."/>
            <person name="Berard A."/>
            <person name="Berges H."/>
            <person name="Blanchet N."/>
            <person name="Boniface M.C."/>
            <person name="Brunel D."/>
            <person name="Catrice O."/>
            <person name="Chaidir N."/>
            <person name="Claudel C."/>
            <person name="Donnadieu C."/>
            <person name="Faraut T."/>
            <person name="Fievet G."/>
            <person name="Helmstetter N."/>
            <person name="King M."/>
            <person name="Knapp S.J."/>
            <person name="Lai Z."/>
            <person name="Le Paslier M.C."/>
            <person name="Lippi Y."/>
            <person name="Lorenzon L."/>
            <person name="Mandel J.R."/>
            <person name="Marage G."/>
            <person name="Marchand G."/>
            <person name="Marquand E."/>
            <person name="Bret-Mestries E."/>
            <person name="Morien E."/>
            <person name="Nambeesan S."/>
            <person name="Nguyen T."/>
            <person name="Pegot-Espagnet P."/>
            <person name="Pouilly N."/>
            <person name="Raftis F."/>
            <person name="Sallet E."/>
            <person name="Schiex T."/>
            <person name="Thomas J."/>
            <person name="Vandecasteele C."/>
            <person name="Vares D."/>
            <person name="Vear F."/>
            <person name="Vautrin S."/>
            <person name="Crespi M."/>
            <person name="Mangin B."/>
            <person name="Burke J.M."/>
            <person name="Salse J."/>
            <person name="Munos S."/>
            <person name="Vincourt P."/>
            <person name="Rieseberg L.H."/>
            <person name="Langlade N.B."/>
        </authorList>
    </citation>
    <scope>NUCLEOTIDE SEQUENCE [LARGE SCALE GENOMIC DNA]</scope>
    <source>
        <strain evidence="9">cv. SF193</strain>
        <tissue evidence="7">Leaves</tissue>
    </source>
</reference>
<dbReference type="GO" id="GO:0008270">
    <property type="term" value="F:zinc ion binding"/>
    <property type="evidence" value="ECO:0007669"/>
    <property type="project" value="UniProtKB-KW"/>
</dbReference>
<dbReference type="PROSITE" id="PS51523">
    <property type="entry name" value="ZF_HD_DIMER"/>
    <property type="match status" value="1"/>
</dbReference>
<keyword evidence="8" id="KW-0371">Homeobox</keyword>
<comment type="subcellular location">
    <subcellularLocation>
        <location evidence="1">Cytoplasm</location>
    </subcellularLocation>
</comment>
<dbReference type="InParanoid" id="A0A251UDZ8"/>
<proteinExistence type="predicted"/>
<dbReference type="GO" id="GO:0005634">
    <property type="term" value="C:nucleus"/>
    <property type="evidence" value="ECO:0000318"/>
    <property type="project" value="GO_Central"/>
</dbReference>
<feature type="domain" description="ZF-HD dimerization-type" evidence="6">
    <location>
        <begin position="45"/>
        <end position="94"/>
    </location>
</feature>
<keyword evidence="8" id="KW-0238">DNA-binding</keyword>
<dbReference type="GO" id="GO:0005737">
    <property type="term" value="C:cytoplasm"/>
    <property type="evidence" value="ECO:0007669"/>
    <property type="project" value="UniProtKB-SubCell"/>
</dbReference>
<evidence type="ECO:0000256" key="2">
    <source>
        <dbReference type="ARBA" id="ARBA00022490"/>
    </source>
</evidence>
<dbReference type="GO" id="GO:0006355">
    <property type="term" value="P:regulation of DNA-templated transcription"/>
    <property type="evidence" value="ECO:0000318"/>
    <property type="project" value="GO_Central"/>
</dbReference>
<dbReference type="GO" id="GO:0003700">
    <property type="term" value="F:DNA-binding transcription factor activity"/>
    <property type="evidence" value="ECO:0000318"/>
    <property type="project" value="GO_Central"/>
</dbReference>
<evidence type="ECO:0000256" key="3">
    <source>
        <dbReference type="ARBA" id="ARBA00022723"/>
    </source>
</evidence>
<keyword evidence="4" id="KW-0863">Zinc-finger</keyword>
<evidence type="ECO:0000256" key="4">
    <source>
        <dbReference type="ARBA" id="ARBA00022771"/>
    </source>
</evidence>
<dbReference type="AlphaFoldDB" id="A0A251UDZ8"/>
<dbReference type="PANTHER" id="PTHR31948:SF162">
    <property type="entry name" value="MINI ZINC FINGER PROTEIN 2"/>
    <property type="match status" value="1"/>
</dbReference>
<protein>
    <submittedName>
        <fullName evidence="8">Putative ZF-HD homeobox protein, Cys/His-rich dimerization domain-containing protein</fullName>
    </submittedName>
    <submittedName>
        <fullName evidence="7">Transcription factor ZF-HD family</fullName>
    </submittedName>
</protein>
<evidence type="ECO:0000259" key="6">
    <source>
        <dbReference type="PROSITE" id="PS51523"/>
    </source>
</evidence>
<dbReference type="EMBL" id="MNCJ02000322">
    <property type="protein sequence ID" value="KAF5799777.1"/>
    <property type="molecule type" value="Genomic_DNA"/>
</dbReference>
<dbReference type="EMBL" id="CM007896">
    <property type="protein sequence ID" value="OTG21002.1"/>
    <property type="molecule type" value="Genomic_DNA"/>
</dbReference>
<dbReference type="GO" id="GO:0000976">
    <property type="term" value="F:transcription cis-regulatory region binding"/>
    <property type="evidence" value="ECO:0000318"/>
    <property type="project" value="GO_Central"/>
</dbReference>
<keyword evidence="3" id="KW-0479">Metal-binding</keyword>
<evidence type="ECO:0000313" key="7">
    <source>
        <dbReference type="EMBL" id="KAF5799777.1"/>
    </source>
</evidence>
<keyword evidence="2" id="KW-0963">Cytoplasm</keyword>
<reference evidence="7" key="3">
    <citation type="submission" date="2020-06" db="EMBL/GenBank/DDBJ databases">
        <title>Helianthus annuus Genome sequencing and assembly Release 2.</title>
        <authorList>
            <person name="Gouzy J."/>
            <person name="Langlade N."/>
            <person name="Munos S."/>
        </authorList>
    </citation>
    <scope>NUCLEOTIDE SEQUENCE</scope>
    <source>
        <tissue evidence="7">Leaves</tissue>
    </source>
</reference>
<keyword evidence="5" id="KW-0862">Zinc</keyword>
<name>A0A251UDZ8_HELAN</name>
<evidence type="ECO:0000313" key="9">
    <source>
        <dbReference type="Proteomes" id="UP000215914"/>
    </source>
</evidence>
<dbReference type="NCBIfam" id="TIGR01566">
    <property type="entry name" value="ZF_HD_prot_N"/>
    <property type="match status" value="1"/>
</dbReference>
<dbReference type="PANTHER" id="PTHR31948">
    <property type="entry name" value="ZINC-FINGER HOMEODOMAIN PROTEIN 2"/>
    <property type="match status" value="1"/>
</dbReference>
<reference evidence="8" key="2">
    <citation type="submission" date="2017-02" db="EMBL/GenBank/DDBJ databases">
        <title>Sunflower complete genome.</title>
        <authorList>
            <person name="Langlade N."/>
            <person name="Munos S."/>
        </authorList>
    </citation>
    <scope>NUCLEOTIDE SEQUENCE [LARGE SCALE GENOMIC DNA]</scope>
    <source>
        <tissue evidence="8">Leaves</tissue>
    </source>
</reference>
<evidence type="ECO:0000256" key="5">
    <source>
        <dbReference type="ARBA" id="ARBA00022833"/>
    </source>
</evidence>
<organism evidence="8 9">
    <name type="scientific">Helianthus annuus</name>
    <name type="common">Common sunflower</name>
    <dbReference type="NCBI Taxonomy" id="4232"/>
    <lineage>
        <taxon>Eukaryota</taxon>
        <taxon>Viridiplantae</taxon>
        <taxon>Streptophyta</taxon>
        <taxon>Embryophyta</taxon>
        <taxon>Tracheophyta</taxon>
        <taxon>Spermatophyta</taxon>
        <taxon>Magnoliopsida</taxon>
        <taxon>eudicotyledons</taxon>
        <taxon>Gunneridae</taxon>
        <taxon>Pentapetalae</taxon>
        <taxon>asterids</taxon>
        <taxon>campanulids</taxon>
        <taxon>Asterales</taxon>
        <taxon>Asteraceae</taxon>
        <taxon>Asteroideae</taxon>
        <taxon>Heliantheae alliance</taxon>
        <taxon>Heliantheae</taxon>
        <taxon>Helianthus</taxon>
    </lineage>
</organism>
<dbReference type="Gramene" id="mRNA:HanXRQr2_Chr07g0308411">
    <property type="protein sequence ID" value="CDS:HanXRQr2_Chr07g0308411.1"/>
    <property type="gene ID" value="HanXRQr2_Chr07g0308411"/>
</dbReference>
<sequence>MVRVLLRTCRSIHKKMARKKMAFRTETQPSDSTSSSNDVRIHVRYGECQRNLALEVGGYALDGCREFMASTAEGTEGALICAACSCHRSFHRRVVESEAV</sequence>
<dbReference type="OMA" id="HGECQRN"/>
<dbReference type="InterPro" id="IPR006456">
    <property type="entry name" value="ZF_HD_homeobox_Cys/His_dimer"/>
</dbReference>
<dbReference type="Proteomes" id="UP000215914">
    <property type="component" value="Chromosome 7"/>
</dbReference>
<keyword evidence="9" id="KW-1185">Reference proteome</keyword>
<accession>A0A251UDZ8</accession>
<dbReference type="Pfam" id="PF04770">
    <property type="entry name" value="ZF-HD_dimer"/>
    <property type="match status" value="1"/>
</dbReference>
<evidence type="ECO:0000313" key="8">
    <source>
        <dbReference type="EMBL" id="OTG21002.1"/>
    </source>
</evidence>
<evidence type="ECO:0000256" key="1">
    <source>
        <dbReference type="ARBA" id="ARBA00004496"/>
    </source>
</evidence>